<dbReference type="AlphaFoldDB" id="A0A0V0J6J7"/>
<evidence type="ECO:0000256" key="1">
    <source>
        <dbReference type="ARBA" id="ARBA00004370"/>
    </source>
</evidence>
<dbReference type="PROSITE" id="PS50106">
    <property type="entry name" value="PDZ"/>
    <property type="match status" value="1"/>
</dbReference>
<evidence type="ECO:0000313" key="5">
    <source>
        <dbReference type="EMBL" id="JAP61323.1"/>
    </source>
</evidence>
<protein>
    <submittedName>
        <fullName evidence="5">Disks large homolog 2</fullName>
    </submittedName>
</protein>
<name>A0A0V0J6J7_SCHSO</name>
<dbReference type="SUPFAM" id="SSF50156">
    <property type="entry name" value="PDZ domain-like"/>
    <property type="match status" value="1"/>
</dbReference>
<feature type="region of interest" description="Disordered" evidence="3">
    <location>
        <begin position="125"/>
        <end position="175"/>
    </location>
</feature>
<dbReference type="GO" id="GO:0016323">
    <property type="term" value="C:basolateral plasma membrane"/>
    <property type="evidence" value="ECO:0007669"/>
    <property type="project" value="TreeGrafter"/>
</dbReference>
<dbReference type="PANTHER" id="PTHR23119:SF51">
    <property type="entry name" value="DISKS LARGE 1 TUMOR SUPPRESSOR PROTEIN"/>
    <property type="match status" value="1"/>
</dbReference>
<comment type="subcellular location">
    <subcellularLocation>
        <location evidence="1">Membrane</location>
    </subcellularLocation>
</comment>
<proteinExistence type="predicted"/>
<dbReference type="InterPro" id="IPR050614">
    <property type="entry name" value="Synaptic_Scaffolding_LAP-MAGUK"/>
</dbReference>
<evidence type="ECO:0000256" key="2">
    <source>
        <dbReference type="ARBA" id="ARBA00023136"/>
    </source>
</evidence>
<dbReference type="GO" id="GO:0098609">
    <property type="term" value="P:cell-cell adhesion"/>
    <property type="evidence" value="ECO:0007669"/>
    <property type="project" value="TreeGrafter"/>
</dbReference>
<gene>
    <name evidence="5" type="primary">DLG2</name>
    <name evidence="5" type="ORF">TR146071</name>
</gene>
<feature type="domain" description="PDZ" evidence="4">
    <location>
        <begin position="37"/>
        <end position="126"/>
    </location>
</feature>
<sequence length="175" mass="18959">MAFPIPAKRANETRTTSNVEAELDGEVARASEPYWYEVDLVKPSADVGLGFSIAGGHDVNDQFAYEGIFVTRITPGGLAAMNGHIQPGDRLIQVNNMDLGTATHEEAVRMLRNAGTRVHLVLCRPPPPSDHDGSSIDKLARKNRGFLSPSSTLSSAGPPSPTEVPRQPTARYRKR</sequence>
<reference evidence="5" key="1">
    <citation type="submission" date="2016-01" db="EMBL/GenBank/DDBJ databases">
        <title>Reference transcriptome for the parasite Schistocephalus solidus: insights into the molecular evolution of parasitism.</title>
        <authorList>
            <person name="Hebert F.O."/>
            <person name="Grambauer S."/>
            <person name="Barber I."/>
            <person name="Landry C.R."/>
            <person name="Aubin-Horth N."/>
        </authorList>
    </citation>
    <scope>NUCLEOTIDE SEQUENCE</scope>
</reference>
<feature type="compositionally biased region" description="Polar residues" evidence="3">
    <location>
        <begin position="148"/>
        <end position="157"/>
    </location>
</feature>
<dbReference type="InterPro" id="IPR001478">
    <property type="entry name" value="PDZ"/>
</dbReference>
<dbReference type="SMART" id="SM00228">
    <property type="entry name" value="PDZ"/>
    <property type="match status" value="1"/>
</dbReference>
<dbReference type="GO" id="GO:0030054">
    <property type="term" value="C:cell junction"/>
    <property type="evidence" value="ECO:0007669"/>
    <property type="project" value="TreeGrafter"/>
</dbReference>
<dbReference type="GO" id="GO:0043113">
    <property type="term" value="P:receptor clustering"/>
    <property type="evidence" value="ECO:0007669"/>
    <property type="project" value="TreeGrafter"/>
</dbReference>
<evidence type="ECO:0000259" key="4">
    <source>
        <dbReference type="PROSITE" id="PS50106"/>
    </source>
</evidence>
<accession>A0A0V0J6J7</accession>
<feature type="compositionally biased region" description="Basic and acidic residues" evidence="3">
    <location>
        <begin position="129"/>
        <end position="140"/>
    </location>
</feature>
<dbReference type="GO" id="GO:0019901">
    <property type="term" value="F:protein kinase binding"/>
    <property type="evidence" value="ECO:0007669"/>
    <property type="project" value="TreeGrafter"/>
</dbReference>
<organism evidence="5">
    <name type="scientific">Schistocephalus solidus</name>
    <name type="common">Tapeworm</name>
    <dbReference type="NCBI Taxonomy" id="70667"/>
    <lineage>
        <taxon>Eukaryota</taxon>
        <taxon>Metazoa</taxon>
        <taxon>Spiralia</taxon>
        <taxon>Lophotrochozoa</taxon>
        <taxon>Platyhelminthes</taxon>
        <taxon>Cestoda</taxon>
        <taxon>Eucestoda</taxon>
        <taxon>Diphyllobothriidea</taxon>
        <taxon>Diphyllobothriidae</taxon>
        <taxon>Schistocephalus</taxon>
    </lineage>
</organism>
<evidence type="ECO:0000256" key="3">
    <source>
        <dbReference type="SAM" id="MobiDB-lite"/>
    </source>
</evidence>
<dbReference type="CDD" id="cd00136">
    <property type="entry name" value="PDZ_canonical"/>
    <property type="match status" value="1"/>
</dbReference>
<dbReference type="Pfam" id="PF00595">
    <property type="entry name" value="PDZ"/>
    <property type="match status" value="1"/>
</dbReference>
<dbReference type="EMBL" id="GEEE01001902">
    <property type="protein sequence ID" value="JAP61323.1"/>
    <property type="molecule type" value="Transcribed_RNA"/>
</dbReference>
<keyword evidence="2" id="KW-0472">Membrane</keyword>
<dbReference type="InterPro" id="IPR036034">
    <property type="entry name" value="PDZ_sf"/>
</dbReference>
<dbReference type="GO" id="GO:0045197">
    <property type="term" value="P:establishment or maintenance of epithelial cell apical/basal polarity"/>
    <property type="evidence" value="ECO:0007669"/>
    <property type="project" value="TreeGrafter"/>
</dbReference>
<dbReference type="PANTHER" id="PTHR23119">
    <property type="entry name" value="DISCS LARGE"/>
    <property type="match status" value="1"/>
</dbReference>
<dbReference type="Gene3D" id="2.30.42.10">
    <property type="match status" value="1"/>
</dbReference>
<dbReference type="GO" id="GO:0097120">
    <property type="term" value="P:receptor localization to synapse"/>
    <property type="evidence" value="ECO:0007669"/>
    <property type="project" value="TreeGrafter"/>
</dbReference>